<dbReference type="AlphaFoldDB" id="A0A7G9Z9T9"/>
<dbReference type="EMBL" id="MT631676">
    <property type="protein sequence ID" value="QNO57023.1"/>
    <property type="molecule type" value="Genomic_DNA"/>
</dbReference>
<sequence>MQNENAEYESPNLYIEKCGIYIITIHAMDIEGNDDLMANIYGKSL</sequence>
<reference evidence="1" key="1">
    <citation type="submission" date="2020-06" db="EMBL/GenBank/DDBJ databases">
        <title>Unique genomic features of the anaerobic methanotrophic archaea.</title>
        <authorList>
            <person name="Chadwick G.L."/>
            <person name="Skennerton C.T."/>
            <person name="Laso-Perez R."/>
            <person name="Leu A.O."/>
            <person name="Speth D.R."/>
            <person name="Yu H."/>
            <person name="Morgan-Lang C."/>
            <person name="Hatzenpichler R."/>
            <person name="Goudeau D."/>
            <person name="Malmstrom R."/>
            <person name="Brazelton W.J."/>
            <person name="Woyke T."/>
            <person name="Hallam S.J."/>
            <person name="Tyson G.W."/>
            <person name="Wegener G."/>
            <person name="Boetius A."/>
            <person name="Orphan V."/>
        </authorList>
    </citation>
    <scope>NUCLEOTIDE SEQUENCE</scope>
</reference>
<accession>A0A7G9Z9T9</accession>
<evidence type="ECO:0000313" key="1">
    <source>
        <dbReference type="EMBL" id="QNO57023.1"/>
    </source>
</evidence>
<name>A0A7G9Z9T9_9EURY</name>
<gene>
    <name evidence="1" type="ORF">PEKJEAHP_00024</name>
</gene>
<proteinExistence type="predicted"/>
<organism evidence="1">
    <name type="scientific">Candidatus Methanophaga sp. ANME-1 ERB7</name>
    <dbReference type="NCBI Taxonomy" id="2759913"/>
    <lineage>
        <taxon>Archaea</taxon>
        <taxon>Methanobacteriati</taxon>
        <taxon>Methanobacteriota</taxon>
        <taxon>Stenosarchaea group</taxon>
        <taxon>Methanomicrobia</taxon>
        <taxon>Candidatus Methanophagales</taxon>
        <taxon>Candidatus Methanophagaceae</taxon>
        <taxon>Candidatus Methanophaga</taxon>
    </lineage>
</organism>
<protein>
    <submittedName>
        <fullName evidence="1">Uncharacterized protein</fullName>
    </submittedName>
</protein>